<dbReference type="KEGG" id="vne:CFK40_19635"/>
<dbReference type="RefSeq" id="WP_089534062.1">
    <property type="nucleotide sequence ID" value="NZ_CP022437.1"/>
</dbReference>
<reference evidence="1 2" key="1">
    <citation type="journal article" date="2003" name="Int. J. Syst. Evol. Microbiol.">
        <title>Virgibacillus carmonensis sp. nov., Virgibacillus necropolis sp. nov. and Virgibacillus picturae sp. nov., three novel species isolated from deteriorated mural paintings, transfer of the species of the genus salibacillus to Virgibacillus, as Virgibacillus marismortui comb. nov. and Virgibacillus salexigens comb. nov., and emended description of the genus Virgibacillus.</title>
        <authorList>
            <person name="Heyrman J."/>
            <person name="Logan N.A."/>
            <person name="Busse H.J."/>
            <person name="Balcaen A."/>
            <person name="Lebbe L."/>
            <person name="Rodriguez-Diaz M."/>
            <person name="Swings J."/>
            <person name="De Vos P."/>
        </authorList>
    </citation>
    <scope>NUCLEOTIDE SEQUENCE [LARGE SCALE GENOMIC DNA]</scope>
    <source>
        <strain evidence="1 2">LMG 19488</strain>
    </source>
</reference>
<keyword evidence="2" id="KW-1185">Reference proteome</keyword>
<organism evidence="1 2">
    <name type="scientific">Virgibacillus necropolis</name>
    <dbReference type="NCBI Taxonomy" id="163877"/>
    <lineage>
        <taxon>Bacteria</taxon>
        <taxon>Bacillati</taxon>
        <taxon>Bacillota</taxon>
        <taxon>Bacilli</taxon>
        <taxon>Bacillales</taxon>
        <taxon>Bacillaceae</taxon>
        <taxon>Virgibacillus</taxon>
    </lineage>
</organism>
<evidence type="ECO:0000313" key="1">
    <source>
        <dbReference type="EMBL" id="ASN07068.1"/>
    </source>
</evidence>
<name>A0A221MHC6_9BACI</name>
<dbReference type="Proteomes" id="UP000204391">
    <property type="component" value="Chromosome"/>
</dbReference>
<protein>
    <submittedName>
        <fullName evidence="1">Uncharacterized protein</fullName>
    </submittedName>
</protein>
<dbReference type="AlphaFoldDB" id="A0A221MHC6"/>
<gene>
    <name evidence="1" type="ORF">CFK40_19635</name>
</gene>
<dbReference type="EMBL" id="CP022437">
    <property type="protein sequence ID" value="ASN07068.1"/>
    <property type="molecule type" value="Genomic_DNA"/>
</dbReference>
<evidence type="ECO:0000313" key="2">
    <source>
        <dbReference type="Proteomes" id="UP000204391"/>
    </source>
</evidence>
<accession>A0A221MHC6</accession>
<proteinExistence type="predicted"/>
<sequence>MTAAFPFPEEMMHVFRRLNGIYGIAQVPTESEWMGIYNNAGFNLIKTVLENSVTKALNTQTLQRDSDGSLEFDPSDSIDSSIYEIWDEHQLLTEKYAKLVN</sequence>